<keyword evidence="11" id="KW-0472">Membrane</keyword>
<evidence type="ECO:0000256" key="2">
    <source>
        <dbReference type="ARBA" id="ARBA00001941"/>
    </source>
</evidence>
<evidence type="ECO:0000256" key="4">
    <source>
        <dbReference type="ARBA" id="ARBA00022670"/>
    </source>
</evidence>
<evidence type="ECO:0000256" key="12">
    <source>
        <dbReference type="ARBA" id="ARBA00023180"/>
    </source>
</evidence>
<evidence type="ECO:0000256" key="1">
    <source>
        <dbReference type="ARBA" id="ARBA00001936"/>
    </source>
</evidence>
<sequence>MKNLVATFFALILFVAATTLTAQNETKYDNALLWKVSGNGLSKPSYILGTHHLAHVSYVDSIPGLRSAMETTEQTVGELLMSDQTAMQAKLQQAAMMPAGESYAALLSPDDYTNLDNGLKELFGVGLSQFGQLKPGMLSMLYTITLYTKFYPEFNPMAHEAIDGYVQRIATEKGKTVVGLETVEDQIYALFDAEPLKDQAVSLACYVVNSDKAKDMLDKLNAYYKAGQLTNMYNLAFNNPDDPCGVSQKSQNALNKDRNDKWIAKLPEIMKNKSSLIAVGALHLADKDGLLAQLAAKGYTVEAVK</sequence>
<keyword evidence="12" id="KW-0325">Glycoprotein</keyword>
<reference evidence="14" key="1">
    <citation type="submission" date="2016-04" db="EMBL/GenBank/DDBJ databases">
        <authorList>
            <person name="Evans L.H."/>
            <person name="Alamgir A."/>
            <person name="Owens N."/>
            <person name="Weber N.D."/>
            <person name="Virtaneva K."/>
            <person name="Barbian K."/>
            <person name="Babar A."/>
            <person name="Rosenke K."/>
        </authorList>
    </citation>
    <scope>NUCLEOTIDE SEQUENCE</scope>
    <source>
        <strain evidence="14">86-2</strain>
    </source>
</reference>
<evidence type="ECO:0000256" key="7">
    <source>
        <dbReference type="ARBA" id="ARBA00022729"/>
    </source>
</evidence>
<proteinExistence type="predicted"/>
<evidence type="ECO:0000256" key="10">
    <source>
        <dbReference type="ARBA" id="ARBA00023049"/>
    </source>
</evidence>
<dbReference type="AlphaFoldDB" id="A0A212K716"/>
<keyword evidence="5" id="KW-0812">Transmembrane</keyword>
<gene>
    <name evidence="14" type="ORF">KL86DYS2_13180</name>
</gene>
<keyword evidence="8" id="KW-0378">Hydrolase</keyword>
<dbReference type="GO" id="GO:0004222">
    <property type="term" value="F:metalloendopeptidase activity"/>
    <property type="evidence" value="ECO:0007669"/>
    <property type="project" value="TreeGrafter"/>
</dbReference>
<dbReference type="PANTHER" id="PTHR31120:SF6">
    <property type="entry name" value="METALLOPROTEASE TIKI HOMOLOG"/>
    <property type="match status" value="1"/>
</dbReference>
<keyword evidence="4" id="KW-0645">Protease</keyword>
<dbReference type="GO" id="GO:0016020">
    <property type="term" value="C:membrane"/>
    <property type="evidence" value="ECO:0007669"/>
    <property type="project" value="UniProtKB-SubCell"/>
</dbReference>
<organism evidence="14">
    <name type="scientific">uncultured Dysgonomonas sp</name>
    <dbReference type="NCBI Taxonomy" id="206096"/>
    <lineage>
        <taxon>Bacteria</taxon>
        <taxon>Pseudomonadati</taxon>
        <taxon>Bacteroidota</taxon>
        <taxon>Bacteroidia</taxon>
        <taxon>Bacteroidales</taxon>
        <taxon>Dysgonomonadaceae</taxon>
        <taxon>Dysgonomonas</taxon>
        <taxon>environmental samples</taxon>
    </lineage>
</organism>
<comment type="cofactor">
    <cofactor evidence="2">
        <name>Co(2+)</name>
        <dbReference type="ChEBI" id="CHEBI:48828"/>
    </cofactor>
</comment>
<dbReference type="InterPro" id="IPR040230">
    <property type="entry name" value="TIKI1/2-like"/>
</dbReference>
<evidence type="ECO:0000256" key="13">
    <source>
        <dbReference type="SAM" id="SignalP"/>
    </source>
</evidence>
<keyword evidence="10" id="KW-0482">Metalloprotease</keyword>
<evidence type="ECO:0000256" key="5">
    <source>
        <dbReference type="ARBA" id="ARBA00022692"/>
    </source>
</evidence>
<dbReference type="GO" id="GO:0030178">
    <property type="term" value="P:negative regulation of Wnt signaling pathway"/>
    <property type="evidence" value="ECO:0007669"/>
    <property type="project" value="InterPro"/>
</dbReference>
<dbReference type="InterPro" id="IPR002816">
    <property type="entry name" value="TraB/PrgY/GumN_fam"/>
</dbReference>
<feature type="chain" id="PRO_5012849432" description="TraB/GumN family protein" evidence="13">
    <location>
        <begin position="23"/>
        <end position="305"/>
    </location>
</feature>
<evidence type="ECO:0000256" key="11">
    <source>
        <dbReference type="ARBA" id="ARBA00023136"/>
    </source>
</evidence>
<keyword evidence="7 13" id="KW-0732">Signal</keyword>
<feature type="signal peptide" evidence="13">
    <location>
        <begin position="1"/>
        <end position="22"/>
    </location>
</feature>
<dbReference type="RefSeq" id="WP_296951706.1">
    <property type="nucleotide sequence ID" value="NZ_LT599021.1"/>
</dbReference>
<dbReference type="Pfam" id="PF01963">
    <property type="entry name" value="TraB_PrgY_gumN"/>
    <property type="match status" value="1"/>
</dbReference>
<comment type="subcellular location">
    <subcellularLocation>
        <location evidence="3">Membrane</location>
        <topology evidence="3">Single-pass type I membrane protein</topology>
    </subcellularLocation>
</comment>
<evidence type="ECO:0000256" key="6">
    <source>
        <dbReference type="ARBA" id="ARBA00022723"/>
    </source>
</evidence>
<dbReference type="PANTHER" id="PTHR31120">
    <property type="entry name" value="METALLOPROTEASE TIKI"/>
    <property type="match status" value="1"/>
</dbReference>
<protein>
    <recommendedName>
        <fullName evidence="15">TraB/GumN family protein</fullName>
    </recommendedName>
</protein>
<evidence type="ECO:0000256" key="8">
    <source>
        <dbReference type="ARBA" id="ARBA00022801"/>
    </source>
</evidence>
<dbReference type="GO" id="GO:0006508">
    <property type="term" value="P:proteolysis"/>
    <property type="evidence" value="ECO:0007669"/>
    <property type="project" value="UniProtKB-KW"/>
</dbReference>
<keyword evidence="6" id="KW-0479">Metal-binding</keyword>
<dbReference type="EMBL" id="FLUL01000001">
    <property type="protein sequence ID" value="SBW07529.1"/>
    <property type="molecule type" value="Genomic_DNA"/>
</dbReference>
<dbReference type="GO" id="GO:0046872">
    <property type="term" value="F:metal ion binding"/>
    <property type="evidence" value="ECO:0007669"/>
    <property type="project" value="UniProtKB-KW"/>
</dbReference>
<dbReference type="CDD" id="cd14789">
    <property type="entry name" value="Tiki"/>
    <property type="match status" value="1"/>
</dbReference>
<evidence type="ECO:0008006" key="15">
    <source>
        <dbReference type="Google" id="ProtNLM"/>
    </source>
</evidence>
<evidence type="ECO:0000313" key="14">
    <source>
        <dbReference type="EMBL" id="SBW07529.1"/>
    </source>
</evidence>
<name>A0A212K716_9BACT</name>
<evidence type="ECO:0000256" key="9">
    <source>
        <dbReference type="ARBA" id="ARBA00022989"/>
    </source>
</evidence>
<accession>A0A212K716</accession>
<keyword evidence="9" id="KW-1133">Transmembrane helix</keyword>
<comment type="cofactor">
    <cofactor evidence="1">
        <name>Mn(2+)</name>
        <dbReference type="ChEBI" id="CHEBI:29035"/>
    </cofactor>
</comment>
<evidence type="ECO:0000256" key="3">
    <source>
        <dbReference type="ARBA" id="ARBA00004479"/>
    </source>
</evidence>